<comment type="caution">
    <text evidence="4">The sequence shown here is derived from an EMBL/GenBank/DDBJ whole genome shotgun (WGS) entry which is preliminary data.</text>
</comment>
<evidence type="ECO:0000313" key="4">
    <source>
        <dbReference type="EMBL" id="GKT35793.1"/>
    </source>
</evidence>
<dbReference type="SMART" id="SM00343">
    <property type="entry name" value="ZnF_C2HC"/>
    <property type="match status" value="2"/>
</dbReference>
<keyword evidence="1" id="KW-0479">Metal-binding</keyword>
<dbReference type="InterPro" id="IPR001878">
    <property type="entry name" value="Znf_CCHC"/>
</dbReference>
<evidence type="ECO:0000259" key="3">
    <source>
        <dbReference type="PROSITE" id="PS50158"/>
    </source>
</evidence>
<feature type="compositionally biased region" description="Basic and acidic residues" evidence="2">
    <location>
        <begin position="476"/>
        <end position="497"/>
    </location>
</feature>
<reference evidence="4" key="1">
    <citation type="submission" date="2022-03" db="EMBL/GenBank/DDBJ databases">
        <title>Draft genome sequence of Aduncisulcus paluster, a free-living microaerophilic Fornicata.</title>
        <authorList>
            <person name="Yuyama I."/>
            <person name="Kume K."/>
            <person name="Tamura T."/>
            <person name="Inagaki Y."/>
            <person name="Hashimoto T."/>
        </authorList>
    </citation>
    <scope>NUCLEOTIDE SEQUENCE</scope>
    <source>
        <strain evidence="4">NY0171</strain>
    </source>
</reference>
<evidence type="ECO:0000313" key="5">
    <source>
        <dbReference type="Proteomes" id="UP001057375"/>
    </source>
</evidence>
<keyword evidence="1" id="KW-0863">Zinc-finger</keyword>
<feature type="region of interest" description="Disordered" evidence="2">
    <location>
        <begin position="476"/>
        <end position="522"/>
    </location>
</feature>
<protein>
    <recommendedName>
        <fullName evidence="3">CCHC-type domain-containing protein</fullName>
    </recommendedName>
</protein>
<feature type="domain" description="CCHC-type" evidence="3">
    <location>
        <begin position="255"/>
        <end position="269"/>
    </location>
</feature>
<feature type="non-terminal residue" evidence="4">
    <location>
        <position position="904"/>
    </location>
</feature>
<evidence type="ECO:0000256" key="2">
    <source>
        <dbReference type="SAM" id="MobiDB-lite"/>
    </source>
</evidence>
<dbReference type="SUPFAM" id="SSF57756">
    <property type="entry name" value="Retrovirus zinc finger-like domains"/>
    <property type="match status" value="2"/>
</dbReference>
<feature type="domain" description="CCHC-type" evidence="3">
    <location>
        <begin position="531"/>
        <end position="544"/>
    </location>
</feature>
<gene>
    <name evidence="4" type="ORF">ADUPG1_008879</name>
</gene>
<dbReference type="InterPro" id="IPR036875">
    <property type="entry name" value="Znf_CCHC_sf"/>
</dbReference>
<dbReference type="Gene3D" id="4.10.60.10">
    <property type="entry name" value="Zinc finger, CCHC-type"/>
    <property type="match status" value="1"/>
</dbReference>
<feature type="region of interest" description="Disordered" evidence="2">
    <location>
        <begin position="547"/>
        <end position="572"/>
    </location>
</feature>
<proteinExistence type="predicted"/>
<dbReference type="Proteomes" id="UP001057375">
    <property type="component" value="Unassembled WGS sequence"/>
</dbReference>
<sequence length="904" mass="103019">MLHCIQHKSLVQSDKDIVRFRRNHAHCLKAYKSAVKINHLERTPINRWIVAIDGIPCNISFESVKRTALEEYHRICDSELVESDLVSIRTSYPSLRMIPNTQYQDHSSRDTVSADNNEFIHLFQPQVEMEAPLDSYGTPGLVLSHFFLGVVKPWPELVDSVILTVISDLSKIKDFKNKQARKEAFEKVDAVFASTSVINLFDRLRKVAMDKKLNIDSLLAYTENTRLHALKLENAALDEDESSSGENTASTETHCQYCGKKGHAAKECRFIGGKRRYSSSSAHTPQSFPLDNAFENLLSEASDIVCECDSSKDDFGAVTSDLMRKYNLEWLQLLKGRPMTGWGSYEKVSRDLDDLRHYGKKEGSAEDPKAVILEEDSVKAKFHKTLGKSIVGVRKTSVEVHKHRSSENLSGSDELDLDFSATRGRGGRVSSRREIRTPIEERWRVYVETLEDRDMRDERAELEEFRCDIRREEELARSRGHRPDDYLVKTEPRERAPRGRQRSRRESTLSRESASSQDRPANWQPLKRVQCYRCSGYGHFAKHCDGEPLPSEPEETKGEIVSGGSGRRESERERVWMVMDSPKRTPIKKAAALPSSHLGRSEVTTLDTQNPDIVSSPSKIDLMLAKQQQQIETLNAGMNRLIDMFKSMVDQNHHLKEEQRRIRLDILSESHESEKLDKTEEDEKFPELTQARRHPLTKDELEPSLFHPVAVPPKSSVSCVHMPVALDPPVLKEINVAKYQKFLSDFKAYVARGGSKPIEHCLSSTVCRLLKFYASEADKKKPLMSLLRERLAPSSDDEFFKRLKEVKFKWTGTIDCIHHFNAKFLEVYDSSPATVSSRPTTVAKIYARAVTVKKLKAPLFDLIDDGVTELSLLGGNLIDTATRLLADGWRLRDDSQEKRFQSTE</sequence>
<name>A0ABQ5KTJ2_9EUKA</name>
<dbReference type="PROSITE" id="PS50158">
    <property type="entry name" value="ZF_CCHC"/>
    <property type="match status" value="2"/>
</dbReference>
<keyword evidence="1" id="KW-0862">Zinc</keyword>
<organism evidence="4 5">
    <name type="scientific">Aduncisulcus paluster</name>
    <dbReference type="NCBI Taxonomy" id="2918883"/>
    <lineage>
        <taxon>Eukaryota</taxon>
        <taxon>Metamonada</taxon>
        <taxon>Carpediemonas-like organisms</taxon>
        <taxon>Aduncisulcus</taxon>
    </lineage>
</organism>
<accession>A0ABQ5KTJ2</accession>
<evidence type="ECO:0000256" key="1">
    <source>
        <dbReference type="PROSITE-ProRule" id="PRU00047"/>
    </source>
</evidence>
<feature type="region of interest" description="Disordered" evidence="2">
    <location>
        <begin position="402"/>
        <end position="432"/>
    </location>
</feature>
<keyword evidence="5" id="KW-1185">Reference proteome</keyword>
<dbReference type="EMBL" id="BQXS01011067">
    <property type="protein sequence ID" value="GKT35793.1"/>
    <property type="molecule type" value="Genomic_DNA"/>
</dbReference>